<proteinExistence type="predicted"/>
<dbReference type="EMBL" id="JAFIMR010000009">
    <property type="protein sequence ID" value="KAI1874713.1"/>
    <property type="molecule type" value="Genomic_DNA"/>
</dbReference>
<reference evidence="2" key="1">
    <citation type="submission" date="2021-03" db="EMBL/GenBank/DDBJ databases">
        <title>Revisited historic fungal species revealed as producer of novel bioactive compounds through whole genome sequencing and comparative genomics.</title>
        <authorList>
            <person name="Vignolle G.A."/>
            <person name="Hochenegger N."/>
            <person name="Mach R.L."/>
            <person name="Mach-Aigner A.R."/>
            <person name="Javad Rahimi M."/>
            <person name="Salim K.A."/>
            <person name="Chan C.M."/>
            <person name="Lim L.B.L."/>
            <person name="Cai F."/>
            <person name="Druzhinina I.S."/>
            <person name="U'Ren J.M."/>
            <person name="Derntl C."/>
        </authorList>
    </citation>
    <scope>NUCLEOTIDE SEQUENCE</scope>
    <source>
        <strain evidence="2">TUCIM 5799</strain>
    </source>
</reference>
<feature type="region of interest" description="Disordered" evidence="1">
    <location>
        <begin position="150"/>
        <end position="238"/>
    </location>
</feature>
<gene>
    <name evidence="2" type="ORF">JX265_004921</name>
</gene>
<feature type="compositionally biased region" description="Polar residues" evidence="1">
    <location>
        <begin position="166"/>
        <end position="180"/>
    </location>
</feature>
<feature type="region of interest" description="Disordered" evidence="1">
    <location>
        <begin position="35"/>
        <end position="64"/>
    </location>
</feature>
<name>A0A9P9WQM4_9PEZI</name>
<feature type="compositionally biased region" description="Basic residues" evidence="1">
    <location>
        <begin position="225"/>
        <end position="235"/>
    </location>
</feature>
<evidence type="ECO:0000256" key="1">
    <source>
        <dbReference type="SAM" id="MobiDB-lite"/>
    </source>
</evidence>
<feature type="compositionally biased region" description="Basic residues" evidence="1">
    <location>
        <begin position="302"/>
        <end position="312"/>
    </location>
</feature>
<feature type="compositionally biased region" description="Low complexity" evidence="1">
    <location>
        <begin position="184"/>
        <end position="198"/>
    </location>
</feature>
<protein>
    <submittedName>
        <fullName evidence="2">Uncharacterized protein</fullName>
    </submittedName>
</protein>
<sequence>MIRTRSKTCEGTSLLSAGKTACDTNTHPLDEYLQDLLAKEQQSDDSNDGEDGEHSDYREDSEDGLEGCHKKLYLLLNGPLNEGHSQPQLQDPPAQTPVRDQIRFGGSPSASQLHSQPGATNKSCHPPTAGNLHPRGLYNTEVRHQQQLRESAADLVSGSHHLPSQPGINALSNLPPSTDHTALAHASSMSNMNNKMASPAKQDGSQLGENARGPRARKDTAKSAGRLRKTPRHQKNPAILESPTRHDLMNQQFPSIGSQAGQNLTPTLSTHNAMETTKATKATKATKGIKPATIKRPAVGRGRGRGRAKASARTKAESDISDESQPLPKMPTTGASTPAPSNALNANSQFAFGMHPMQMRSQYDLSTYSRANDIMPGQSNAFGHGPLGNGTFQQPAFQNTFQNAQPTFQNGQAQFQHGGGIPNFSFGFNGMPGAQQANIFTGINPGVQDMSGNHMATLPNTFMSGALPTFNGVPRVNNSSMKPVAPPLDLNNYAFAQMDNDMDVGMDGSLVGRAPLWKPPMPQQPIILDDGSVFNPYDHRDAILRVLHDFLGHAGNPPYLRLDPTGLSLDQMHERQQKIAMVWQTICGDLLIAQGLKSVDFVMVRKHLAHPQTEGEEANNFDATWKPCPSTPAGWAFVKLDGNIYDHSGKTLIDMQAIFEQNLQLYGGNLEAMLANAVISNDAQWENLDEEMVDPNLLKREPSGSSSESS</sequence>
<evidence type="ECO:0000313" key="2">
    <source>
        <dbReference type="EMBL" id="KAI1874713.1"/>
    </source>
</evidence>
<feature type="compositionally biased region" description="Polar residues" evidence="1">
    <location>
        <begin position="108"/>
        <end position="123"/>
    </location>
</feature>
<organism evidence="2 3">
    <name type="scientific">Neoarthrinium moseri</name>
    <dbReference type="NCBI Taxonomy" id="1658444"/>
    <lineage>
        <taxon>Eukaryota</taxon>
        <taxon>Fungi</taxon>
        <taxon>Dikarya</taxon>
        <taxon>Ascomycota</taxon>
        <taxon>Pezizomycotina</taxon>
        <taxon>Sordariomycetes</taxon>
        <taxon>Xylariomycetidae</taxon>
        <taxon>Amphisphaeriales</taxon>
        <taxon>Apiosporaceae</taxon>
        <taxon>Neoarthrinium</taxon>
    </lineage>
</organism>
<accession>A0A9P9WQM4</accession>
<dbReference type="AlphaFoldDB" id="A0A9P9WQM4"/>
<feature type="region of interest" description="Disordered" evidence="1">
    <location>
        <begin position="79"/>
        <end position="135"/>
    </location>
</feature>
<dbReference type="Proteomes" id="UP000829685">
    <property type="component" value="Unassembled WGS sequence"/>
</dbReference>
<keyword evidence="3" id="KW-1185">Reference proteome</keyword>
<comment type="caution">
    <text evidence="2">The sequence shown here is derived from an EMBL/GenBank/DDBJ whole genome shotgun (WGS) entry which is preliminary data.</text>
</comment>
<feature type="region of interest" description="Disordered" evidence="1">
    <location>
        <begin position="296"/>
        <end position="341"/>
    </location>
</feature>
<evidence type="ECO:0000313" key="3">
    <source>
        <dbReference type="Proteomes" id="UP000829685"/>
    </source>
</evidence>